<keyword evidence="2" id="KW-0378">Hydrolase</keyword>
<feature type="domain" description="DEAD/DEAH-box helicase" evidence="5">
    <location>
        <begin position="3"/>
        <end position="124"/>
    </location>
</feature>
<dbReference type="InterPro" id="IPR011545">
    <property type="entry name" value="DEAD/DEAH_box_helicase_dom"/>
</dbReference>
<dbReference type="Proteomes" id="UP000308092">
    <property type="component" value="Unassembled WGS sequence"/>
</dbReference>
<name>A0A4S3JKX5_9EURO</name>
<evidence type="ECO:0000256" key="2">
    <source>
        <dbReference type="ARBA" id="ARBA00022801"/>
    </source>
</evidence>
<dbReference type="GO" id="GO:0004386">
    <property type="term" value="F:helicase activity"/>
    <property type="evidence" value="ECO:0007669"/>
    <property type="project" value="UniProtKB-KW"/>
</dbReference>
<evidence type="ECO:0000259" key="5">
    <source>
        <dbReference type="Pfam" id="PF00270"/>
    </source>
</evidence>
<evidence type="ECO:0000256" key="1">
    <source>
        <dbReference type="ARBA" id="ARBA00022741"/>
    </source>
</evidence>
<dbReference type="PANTHER" id="PTHR47961">
    <property type="entry name" value="DNA POLYMERASE THETA, PUTATIVE (AFU_ORTHOLOGUE AFUA_1G05260)-RELATED"/>
    <property type="match status" value="1"/>
</dbReference>
<evidence type="ECO:0000313" key="7">
    <source>
        <dbReference type="Proteomes" id="UP000308092"/>
    </source>
</evidence>
<protein>
    <recommendedName>
        <fullName evidence="5">DEAD/DEAH-box helicase domain-containing protein</fullName>
    </recommendedName>
</protein>
<dbReference type="SUPFAM" id="SSF52540">
    <property type="entry name" value="P-loop containing nucleoside triphosphate hydrolases"/>
    <property type="match status" value="1"/>
</dbReference>
<dbReference type="PANTHER" id="PTHR47961:SF6">
    <property type="entry name" value="DNA-DIRECTED DNA POLYMERASE"/>
    <property type="match status" value="1"/>
</dbReference>
<accession>A0A4S3JKX5</accession>
<dbReference type="AlphaFoldDB" id="A0A4S3JKX5"/>
<dbReference type="STRING" id="1220188.A0A4S3JKX5"/>
<dbReference type="EMBL" id="SOSA01000122">
    <property type="protein sequence ID" value="THC96249.1"/>
    <property type="molecule type" value="Genomic_DNA"/>
</dbReference>
<dbReference type="GO" id="GO:0003676">
    <property type="term" value="F:nucleic acid binding"/>
    <property type="evidence" value="ECO:0007669"/>
    <property type="project" value="InterPro"/>
</dbReference>
<reference evidence="6 7" key="1">
    <citation type="submission" date="2019-03" db="EMBL/GenBank/DDBJ databases">
        <title>The genome sequence of a newly discovered highly antifungal drug resistant Aspergillus species, Aspergillus tanneri NIH 1004.</title>
        <authorList>
            <person name="Mounaud S."/>
            <person name="Singh I."/>
            <person name="Joardar V."/>
            <person name="Pakala S."/>
            <person name="Pakala S."/>
            <person name="Venepally P."/>
            <person name="Hoover J."/>
            <person name="Nierman W."/>
            <person name="Chung J."/>
            <person name="Losada L."/>
        </authorList>
    </citation>
    <scope>NUCLEOTIDE SEQUENCE [LARGE SCALE GENOMIC DNA]</scope>
    <source>
        <strain evidence="6 7">NIH1004</strain>
    </source>
</reference>
<dbReference type="InterPro" id="IPR050474">
    <property type="entry name" value="Hel308_SKI2-like"/>
</dbReference>
<keyword evidence="3" id="KW-0347">Helicase</keyword>
<dbReference type="VEuPathDB" id="FungiDB:EYZ11_004283"/>
<gene>
    <name evidence="6" type="ORF">EYZ11_004283</name>
</gene>
<keyword evidence="7" id="KW-1185">Reference proteome</keyword>
<dbReference type="GO" id="GO:0005524">
    <property type="term" value="F:ATP binding"/>
    <property type="evidence" value="ECO:0007669"/>
    <property type="project" value="UniProtKB-KW"/>
</dbReference>
<dbReference type="InterPro" id="IPR027417">
    <property type="entry name" value="P-loop_NTPase"/>
</dbReference>
<organism evidence="6 7">
    <name type="scientific">Aspergillus tanneri</name>
    <dbReference type="NCBI Taxonomy" id="1220188"/>
    <lineage>
        <taxon>Eukaryota</taxon>
        <taxon>Fungi</taxon>
        <taxon>Dikarya</taxon>
        <taxon>Ascomycota</taxon>
        <taxon>Pezizomycotina</taxon>
        <taxon>Eurotiomycetes</taxon>
        <taxon>Eurotiomycetidae</taxon>
        <taxon>Eurotiales</taxon>
        <taxon>Aspergillaceae</taxon>
        <taxon>Aspergillus</taxon>
        <taxon>Aspergillus subgen. Circumdati</taxon>
    </lineage>
</organism>
<dbReference type="Gene3D" id="3.40.50.300">
    <property type="entry name" value="P-loop containing nucleotide triphosphate hydrolases"/>
    <property type="match status" value="1"/>
</dbReference>
<evidence type="ECO:0000256" key="3">
    <source>
        <dbReference type="ARBA" id="ARBA00022806"/>
    </source>
</evidence>
<evidence type="ECO:0000313" key="6">
    <source>
        <dbReference type="EMBL" id="THC96249.1"/>
    </source>
</evidence>
<comment type="caution">
    <text evidence="6">The sequence shown here is derived from an EMBL/GenBank/DDBJ whole genome shotgun (WGS) entry which is preliminary data.</text>
</comment>
<sequence length="129" mass="15056">MLKRIMDDPTRKAILVLPYVALVQEKLKWLRRIVQGLEKHVHDDDDDDEKTDLAKPYHQHWKKLQKSIRANSMINTAIEERIIGDLGVVVLDELHMLDDEHRGYLMELMVTKLLLLQQNIQIIAVPDNG</sequence>
<proteinExistence type="predicted"/>
<evidence type="ECO:0000256" key="4">
    <source>
        <dbReference type="ARBA" id="ARBA00022840"/>
    </source>
</evidence>
<keyword evidence="4" id="KW-0067">ATP-binding</keyword>
<keyword evidence="1" id="KW-0547">Nucleotide-binding</keyword>
<dbReference type="GO" id="GO:0016787">
    <property type="term" value="F:hydrolase activity"/>
    <property type="evidence" value="ECO:0007669"/>
    <property type="project" value="UniProtKB-KW"/>
</dbReference>
<dbReference type="Pfam" id="PF00270">
    <property type="entry name" value="DEAD"/>
    <property type="match status" value="1"/>
</dbReference>